<dbReference type="UniPathway" id="UPA00253">
    <property type="reaction ID" value="UER00457"/>
</dbReference>
<keyword evidence="8 15" id="KW-0662">Pyridine nucleotide biosynthesis</keyword>
<accession>C1FDR4</accession>
<dbReference type="FunFam" id="3.20.140.10:FF:000006">
    <property type="entry name" value="Nicotinate phosphoribosyltransferase"/>
    <property type="match status" value="1"/>
</dbReference>
<dbReference type="SUPFAM" id="SSF54675">
    <property type="entry name" value="Nicotinate/Quinolinate PRTase N-terminal domain-like"/>
    <property type="match status" value="1"/>
</dbReference>
<dbReference type="InParanoid" id="C1FDR4"/>
<proteinExistence type="inferred from homology"/>
<evidence type="ECO:0000259" key="16">
    <source>
        <dbReference type="Pfam" id="PF17767"/>
    </source>
</evidence>
<dbReference type="OMA" id="VYFPGSP"/>
<keyword evidence="9 15" id="KW-0808">Transferase</keyword>
<dbReference type="eggNOG" id="KOG2511">
    <property type="taxonomic scope" value="Eukaryota"/>
</dbReference>
<evidence type="ECO:0000256" key="4">
    <source>
        <dbReference type="ARBA" id="ARBA00010897"/>
    </source>
</evidence>
<evidence type="ECO:0000256" key="10">
    <source>
        <dbReference type="ARBA" id="ARBA00022723"/>
    </source>
</evidence>
<dbReference type="InterPro" id="IPR006405">
    <property type="entry name" value="Nic_PRibTrfase_pncB"/>
</dbReference>
<dbReference type="InterPro" id="IPR013785">
    <property type="entry name" value="Aldolase_TIM"/>
</dbReference>
<evidence type="ECO:0000256" key="7">
    <source>
        <dbReference type="ARBA" id="ARBA00022598"/>
    </source>
</evidence>
<dbReference type="InterPro" id="IPR040727">
    <property type="entry name" value="NAPRTase_N"/>
</dbReference>
<comment type="cofactor">
    <cofactor evidence="1">
        <name>Mn(2+)</name>
        <dbReference type="ChEBI" id="CHEBI:29035"/>
    </cofactor>
</comment>
<keyword evidence="7 15" id="KW-0436">Ligase</keyword>
<dbReference type="FunFam" id="3.20.20.70:FF:000155">
    <property type="entry name" value="Nicotinate phosphoribosyltransferase"/>
    <property type="match status" value="1"/>
</dbReference>
<evidence type="ECO:0000256" key="2">
    <source>
        <dbReference type="ARBA" id="ARBA00001946"/>
    </source>
</evidence>
<dbReference type="RefSeq" id="XP_002507181.1">
    <property type="nucleotide sequence ID" value="XM_002507135.1"/>
</dbReference>
<dbReference type="GO" id="GO:0016740">
    <property type="term" value="F:transferase activity"/>
    <property type="evidence" value="ECO:0007669"/>
    <property type="project" value="UniProtKB-KW"/>
</dbReference>
<evidence type="ECO:0000256" key="11">
    <source>
        <dbReference type="ARBA" id="ARBA00022842"/>
    </source>
</evidence>
<dbReference type="FunCoup" id="C1FDR4">
    <property type="interactions" value="1092"/>
</dbReference>
<keyword evidence="12" id="KW-0464">Manganese</keyword>
<evidence type="ECO:0000256" key="12">
    <source>
        <dbReference type="ARBA" id="ARBA00023211"/>
    </source>
</evidence>
<dbReference type="GO" id="GO:0034355">
    <property type="term" value="P:NAD+ biosynthetic process via the salvage pathway"/>
    <property type="evidence" value="ECO:0007669"/>
    <property type="project" value="TreeGrafter"/>
</dbReference>
<dbReference type="STRING" id="296587.C1FDR4"/>
<comment type="function">
    <text evidence="13">Catalyzes the first step in the biosynthesis of NAD from nicotinic acid, the ATP-dependent synthesis of beta-nicotinate D-ribonucleotide from nicotinate and 5-phospho-D-ribose 1-phosphate. Helps prevent cellular oxidative stress via its role in NAD biosynthesis.</text>
</comment>
<dbReference type="InterPro" id="IPR007229">
    <property type="entry name" value="Nic_PRibTrfase-Fam"/>
</dbReference>
<feature type="domain" description="Nicotinate phosphoribosyltransferase N-terminal" evidence="16">
    <location>
        <begin position="24"/>
        <end position="152"/>
    </location>
</feature>
<evidence type="ECO:0000256" key="13">
    <source>
        <dbReference type="ARBA" id="ARBA00023426"/>
    </source>
</evidence>
<dbReference type="GeneID" id="8250492"/>
<dbReference type="GO" id="GO:0046872">
    <property type="term" value="F:metal ion binding"/>
    <property type="evidence" value="ECO:0007669"/>
    <property type="project" value="UniProtKB-KW"/>
</dbReference>
<dbReference type="InterPro" id="IPR041619">
    <property type="entry name" value="NAPRTase_C"/>
</dbReference>
<organism evidence="18 19">
    <name type="scientific">Micromonas commoda (strain RCC299 / NOUM17 / CCMP2709)</name>
    <name type="common">Picoplanktonic green alga</name>
    <dbReference type="NCBI Taxonomy" id="296587"/>
    <lineage>
        <taxon>Eukaryota</taxon>
        <taxon>Viridiplantae</taxon>
        <taxon>Chlorophyta</taxon>
        <taxon>Mamiellophyceae</taxon>
        <taxon>Mamiellales</taxon>
        <taxon>Mamiellaceae</taxon>
        <taxon>Micromonas</taxon>
    </lineage>
</organism>
<sequence>MHSSAMKVKTRKLPPCHNSLATALLVDAYQITMAYAYWKNGTHARIAAFDLLFRKNPFNGEFTVFAGLEECLRFISNFRFTGADIAFLRSEPFARTMDPAFFEFLAQLDCSSLKVFAQMEGGVVFPRVPLMRIEGPLLVAQLIETPLLTLVNYASLVATNAARHRLIAGEGATLLEFGLRRAQGADGGVSASRYAYLGGFDGTSNLEAGRQFGIPCKGTHAHSFVQAHIGFEDIADSTLNLPDGGLCPDFIKLVKEQAESLLEVVDMLPGSLRWAETNHSELAAFASYALAFPASFLALVDTYDVLKSGIPNFLAVALALRICGYQPLGIRIDSGDLSYLSLQAREILTTVEAVLGAERAGGFTNLSITASNDINEEVLHSLNQHGHSITAFGIGTHLVTCLRQPALGCVYKLVEIDGAPRIKLSEDVQKITIPGRKEAYRLYLKNGEPVVDVMLRIDEPQPREGERILCRHPFISSKRAYVQPAHVQRLHNLVWDGSTQGVCIGVDLSLMASRLRCMQTINSLRADHLRYINPTPYKVSVSEKLYDFIHKLWLEEAPVGEIV</sequence>
<dbReference type="GO" id="GO:0005829">
    <property type="term" value="C:cytosol"/>
    <property type="evidence" value="ECO:0007669"/>
    <property type="project" value="TreeGrafter"/>
</dbReference>
<dbReference type="InterPro" id="IPR036068">
    <property type="entry name" value="Nicotinate_pribotase-like_C"/>
</dbReference>
<dbReference type="EC" id="6.3.4.21" evidence="5 15"/>
<comment type="pathway">
    <text evidence="3 15">Cofactor biosynthesis; NAD(+) biosynthesis; nicotinate D-ribonucleotide from nicotinate: step 1/1.</text>
</comment>
<evidence type="ECO:0000259" key="17">
    <source>
        <dbReference type="Pfam" id="PF17956"/>
    </source>
</evidence>
<keyword evidence="19" id="KW-1185">Reference proteome</keyword>
<evidence type="ECO:0000256" key="14">
    <source>
        <dbReference type="ARBA" id="ARBA00048668"/>
    </source>
</evidence>
<comment type="similarity">
    <text evidence="4 15">Belongs to the NAPRTase family.</text>
</comment>
<evidence type="ECO:0000313" key="19">
    <source>
        <dbReference type="Proteomes" id="UP000002009"/>
    </source>
</evidence>
<keyword evidence="6" id="KW-0597">Phosphoprotein</keyword>
<protein>
    <recommendedName>
        <fullName evidence="5 15">Nicotinate phosphoribosyltransferase</fullName>
        <ecNumber evidence="5 15">6.3.4.21</ecNumber>
    </recommendedName>
</protein>
<evidence type="ECO:0000313" key="18">
    <source>
        <dbReference type="EMBL" id="ACO68439.1"/>
    </source>
</evidence>
<keyword evidence="10" id="KW-0479">Metal-binding</keyword>
<dbReference type="PANTHER" id="PTHR11098">
    <property type="entry name" value="NICOTINATE PHOSPHORIBOSYLTRANSFERASE"/>
    <property type="match status" value="1"/>
</dbReference>
<dbReference type="OrthoDB" id="193380at2759"/>
<evidence type="ECO:0000256" key="15">
    <source>
        <dbReference type="RuleBase" id="RU365100"/>
    </source>
</evidence>
<evidence type="ECO:0000256" key="1">
    <source>
        <dbReference type="ARBA" id="ARBA00001936"/>
    </source>
</evidence>
<dbReference type="PANTHER" id="PTHR11098:SF1">
    <property type="entry name" value="NICOTINATE PHOSPHORIBOSYLTRANSFERASE"/>
    <property type="match status" value="1"/>
</dbReference>
<comment type="catalytic activity">
    <reaction evidence="14 15">
        <text>5-phospho-alpha-D-ribose 1-diphosphate + nicotinate + ATP + H2O = nicotinate beta-D-ribonucleotide + ADP + phosphate + diphosphate</text>
        <dbReference type="Rhea" id="RHEA:36163"/>
        <dbReference type="ChEBI" id="CHEBI:15377"/>
        <dbReference type="ChEBI" id="CHEBI:30616"/>
        <dbReference type="ChEBI" id="CHEBI:32544"/>
        <dbReference type="ChEBI" id="CHEBI:33019"/>
        <dbReference type="ChEBI" id="CHEBI:43474"/>
        <dbReference type="ChEBI" id="CHEBI:57502"/>
        <dbReference type="ChEBI" id="CHEBI:58017"/>
        <dbReference type="ChEBI" id="CHEBI:456216"/>
        <dbReference type="EC" id="6.3.4.21"/>
    </reaction>
</comment>
<dbReference type="SUPFAM" id="SSF51690">
    <property type="entry name" value="Nicotinate/Quinolinate PRTase C-terminal domain-like"/>
    <property type="match status" value="1"/>
</dbReference>
<dbReference type="KEGG" id="mis:MICPUN_89550"/>
<evidence type="ECO:0000256" key="3">
    <source>
        <dbReference type="ARBA" id="ARBA00004952"/>
    </source>
</evidence>
<dbReference type="Proteomes" id="UP000002009">
    <property type="component" value="Chromosome 1"/>
</dbReference>
<keyword evidence="11" id="KW-0460">Magnesium</keyword>
<dbReference type="Gene3D" id="3.20.20.70">
    <property type="entry name" value="Aldolase class I"/>
    <property type="match status" value="1"/>
</dbReference>
<comment type="PTM">
    <text evidence="15">Transiently phosphorylated on a His residue during the reaction cycle. Phosphorylation strongly increases the affinity for substrates and increases the rate of nicotinate D-ribonucleotide production. Dephosphorylation regenerates the low-affinity form of the enzyme, leading to product release.</text>
</comment>
<evidence type="ECO:0000256" key="5">
    <source>
        <dbReference type="ARBA" id="ARBA00013236"/>
    </source>
</evidence>
<dbReference type="GO" id="GO:0004516">
    <property type="term" value="F:nicotinate phosphoribosyltransferase activity"/>
    <property type="evidence" value="ECO:0007669"/>
    <property type="project" value="UniProtKB-UniRule"/>
</dbReference>
<dbReference type="Gene3D" id="3.20.140.10">
    <property type="entry name" value="nicotinate phosphoribosyltransferase"/>
    <property type="match status" value="2"/>
</dbReference>
<dbReference type="AlphaFoldDB" id="C1FDR4"/>
<feature type="domain" description="Nicotinate phosphoribosyltransferase C-terminal" evidence="17">
    <location>
        <begin position="436"/>
        <end position="548"/>
    </location>
</feature>
<dbReference type="Pfam" id="PF17956">
    <property type="entry name" value="NAPRTase_C"/>
    <property type="match status" value="1"/>
</dbReference>
<dbReference type="CDD" id="cd01570">
    <property type="entry name" value="NAPRTase_A"/>
    <property type="match status" value="1"/>
</dbReference>
<name>C1FDR4_MICCC</name>
<evidence type="ECO:0000256" key="8">
    <source>
        <dbReference type="ARBA" id="ARBA00022642"/>
    </source>
</evidence>
<evidence type="ECO:0000256" key="9">
    <source>
        <dbReference type="ARBA" id="ARBA00022679"/>
    </source>
</evidence>
<dbReference type="PIRSF" id="PIRSF000484">
    <property type="entry name" value="NAPRT"/>
    <property type="match status" value="1"/>
</dbReference>
<reference evidence="18 19" key="1">
    <citation type="journal article" date="2009" name="Science">
        <title>Green evolution and dynamic adaptations revealed by genomes of the marine picoeukaryotes Micromonas.</title>
        <authorList>
            <person name="Worden A.Z."/>
            <person name="Lee J.H."/>
            <person name="Mock T."/>
            <person name="Rouze P."/>
            <person name="Simmons M.P."/>
            <person name="Aerts A.L."/>
            <person name="Allen A.E."/>
            <person name="Cuvelier M.L."/>
            <person name="Derelle E."/>
            <person name="Everett M.V."/>
            <person name="Foulon E."/>
            <person name="Grimwood J."/>
            <person name="Gundlach H."/>
            <person name="Henrissat B."/>
            <person name="Napoli C."/>
            <person name="McDonald S.M."/>
            <person name="Parker M.S."/>
            <person name="Rombauts S."/>
            <person name="Salamov A."/>
            <person name="Von Dassow P."/>
            <person name="Badger J.H."/>
            <person name="Coutinho P.M."/>
            <person name="Demir E."/>
            <person name="Dubchak I."/>
            <person name="Gentemann C."/>
            <person name="Eikrem W."/>
            <person name="Gready J.E."/>
            <person name="John U."/>
            <person name="Lanier W."/>
            <person name="Lindquist E.A."/>
            <person name="Lucas S."/>
            <person name="Mayer K.F."/>
            <person name="Moreau H."/>
            <person name="Not F."/>
            <person name="Otillar R."/>
            <person name="Panaud O."/>
            <person name="Pangilinan J."/>
            <person name="Paulsen I."/>
            <person name="Piegu B."/>
            <person name="Poliakov A."/>
            <person name="Robbens S."/>
            <person name="Schmutz J."/>
            <person name="Toulza E."/>
            <person name="Wyss T."/>
            <person name="Zelensky A."/>
            <person name="Zhou K."/>
            <person name="Armbrust E.V."/>
            <person name="Bhattacharya D."/>
            <person name="Goodenough U.W."/>
            <person name="Van de Peer Y."/>
            <person name="Grigoriev I.V."/>
        </authorList>
    </citation>
    <scope>NUCLEOTIDE SEQUENCE [LARGE SCALE GENOMIC DNA]</scope>
    <source>
        <strain evidence="19">RCC299 / NOUM17</strain>
    </source>
</reference>
<dbReference type="EMBL" id="CP001574">
    <property type="protein sequence ID" value="ACO68439.1"/>
    <property type="molecule type" value="Genomic_DNA"/>
</dbReference>
<comment type="cofactor">
    <cofactor evidence="2">
        <name>Mg(2+)</name>
        <dbReference type="ChEBI" id="CHEBI:18420"/>
    </cofactor>
</comment>
<evidence type="ECO:0000256" key="6">
    <source>
        <dbReference type="ARBA" id="ARBA00022553"/>
    </source>
</evidence>
<dbReference type="NCBIfam" id="TIGR01513">
    <property type="entry name" value="NAPRTase_put"/>
    <property type="match status" value="1"/>
</dbReference>
<dbReference type="Pfam" id="PF17767">
    <property type="entry name" value="NAPRTase_N"/>
    <property type="match status" value="1"/>
</dbReference>
<gene>
    <name evidence="18" type="ORF">MICPUN_89550</name>
</gene>